<dbReference type="Proteomes" id="UP000178656">
    <property type="component" value="Unassembled WGS sequence"/>
</dbReference>
<feature type="region of interest" description="Disordered" evidence="1">
    <location>
        <begin position="1"/>
        <end position="69"/>
    </location>
</feature>
<dbReference type="AlphaFoldDB" id="A0A1F5T9M4"/>
<dbReference type="EMBL" id="MFGM01000047">
    <property type="protein sequence ID" value="OGF35629.1"/>
    <property type="molecule type" value="Genomic_DNA"/>
</dbReference>
<comment type="caution">
    <text evidence="2">The sequence shown here is derived from an EMBL/GenBank/DDBJ whole genome shotgun (WGS) entry which is preliminary data.</text>
</comment>
<evidence type="ECO:0000256" key="1">
    <source>
        <dbReference type="SAM" id="MobiDB-lite"/>
    </source>
</evidence>
<evidence type="ECO:0000313" key="3">
    <source>
        <dbReference type="Proteomes" id="UP000178656"/>
    </source>
</evidence>
<gene>
    <name evidence="2" type="ORF">A2482_03505</name>
</gene>
<feature type="compositionally biased region" description="Low complexity" evidence="1">
    <location>
        <begin position="50"/>
        <end position="68"/>
    </location>
</feature>
<accession>A0A1F5T9M4</accession>
<protein>
    <submittedName>
        <fullName evidence="2">Uncharacterized protein</fullName>
    </submittedName>
</protein>
<organism evidence="2 3">
    <name type="scientific">Candidatus Falkowbacteria bacterium RIFOXYC2_FULL_48_21</name>
    <dbReference type="NCBI Taxonomy" id="1798005"/>
    <lineage>
        <taxon>Bacteria</taxon>
        <taxon>Candidatus Falkowiibacteriota</taxon>
    </lineage>
</organism>
<proteinExistence type="predicted"/>
<sequence>MPTTIQDASPEGKLPQFEKPIEEKELPADDGTEAEASVEQAVEKPKPEAAAETAGATPAPVTVTLPKAVPTPVPVKDPELVEIETILSEGLESLYKELPDNRKAEFRQKGEETAGAIRVLLSSAKVKVTKIVALIVKWLKMIPGVNKFFLEQESKIKADRLLEFKKDKEEKR</sequence>
<reference evidence="2 3" key="1">
    <citation type="journal article" date="2016" name="Nat. Commun.">
        <title>Thousands of microbial genomes shed light on interconnected biogeochemical processes in an aquifer system.</title>
        <authorList>
            <person name="Anantharaman K."/>
            <person name="Brown C.T."/>
            <person name="Hug L.A."/>
            <person name="Sharon I."/>
            <person name="Castelle C.J."/>
            <person name="Probst A.J."/>
            <person name="Thomas B.C."/>
            <person name="Singh A."/>
            <person name="Wilkins M.J."/>
            <person name="Karaoz U."/>
            <person name="Brodie E.L."/>
            <person name="Williams K.H."/>
            <person name="Hubbard S.S."/>
            <person name="Banfield J.F."/>
        </authorList>
    </citation>
    <scope>NUCLEOTIDE SEQUENCE [LARGE SCALE GENOMIC DNA]</scope>
</reference>
<evidence type="ECO:0000313" key="2">
    <source>
        <dbReference type="EMBL" id="OGF35629.1"/>
    </source>
</evidence>
<name>A0A1F5T9M4_9BACT</name>